<gene>
    <name evidence="2" type="ORF">PR048_010511</name>
</gene>
<proteinExistence type="predicted"/>
<protein>
    <submittedName>
        <fullName evidence="2">Uncharacterized protein</fullName>
    </submittedName>
</protein>
<sequence length="542" mass="60144">MRVIEVNMERCRNEGMGEWEIPEKTRRPAASSGTISACESDTVSRCFKGEGLRAIKGNDSPSRVSGDPPTCRHVVVTMFVVRDCLLSGRQPANLLSFAVSPYTFPQGVTVVERLARSPPTKANRAQSPAGPPDLRKWESCRTMPLVGGSSRRFPAFPAPAFRRRSTLASLHPHRALRIKATRHSMRVPRSSLSLRTRICKMPSAEVFNFRRSLGIYEMQGREKHEGPEKTFRRMSKSAMFTALVCPFRETNPPKDSDCKDEAPKQVIRRPPYICEYEVPLPVANLHVPFATEADVRRSSFVSELAPDPQMELEASILSTVWLKRLRKPRIDHMCLERHVDSGRTLAFARCASQFRVASHARKLPSVALLRIKICNIDTQRGWSAQLSVFSPSHLRKDTNTGEWLHERSLCSHVSAVHVKKCWQGSVTQGQTEDRDQRPRADAAGAEADGPVGDANRAAVGSSLIEAVGTVDVMPEDVDGIALVEVDAACDVAIATEEVGGEKTIGGRYPLNFNSLGPEEEEEEESVSTDCLQRETRKIVPNI</sequence>
<organism evidence="2 3">
    <name type="scientific">Dryococelus australis</name>
    <dbReference type="NCBI Taxonomy" id="614101"/>
    <lineage>
        <taxon>Eukaryota</taxon>
        <taxon>Metazoa</taxon>
        <taxon>Ecdysozoa</taxon>
        <taxon>Arthropoda</taxon>
        <taxon>Hexapoda</taxon>
        <taxon>Insecta</taxon>
        <taxon>Pterygota</taxon>
        <taxon>Neoptera</taxon>
        <taxon>Polyneoptera</taxon>
        <taxon>Phasmatodea</taxon>
        <taxon>Verophasmatodea</taxon>
        <taxon>Anareolatae</taxon>
        <taxon>Phasmatidae</taxon>
        <taxon>Eurycanthinae</taxon>
        <taxon>Dryococelus</taxon>
    </lineage>
</organism>
<evidence type="ECO:0000313" key="3">
    <source>
        <dbReference type="Proteomes" id="UP001159363"/>
    </source>
</evidence>
<name>A0ABQ9I2X2_9NEOP</name>
<comment type="caution">
    <text evidence="2">The sequence shown here is derived from an EMBL/GenBank/DDBJ whole genome shotgun (WGS) entry which is preliminary data.</text>
</comment>
<reference evidence="2 3" key="1">
    <citation type="submission" date="2023-02" db="EMBL/GenBank/DDBJ databases">
        <title>LHISI_Scaffold_Assembly.</title>
        <authorList>
            <person name="Stuart O.P."/>
            <person name="Cleave R."/>
            <person name="Magrath M.J.L."/>
            <person name="Mikheyev A.S."/>
        </authorList>
    </citation>
    <scope>NUCLEOTIDE SEQUENCE [LARGE SCALE GENOMIC DNA]</scope>
    <source>
        <strain evidence="2">Daus_M_001</strain>
        <tissue evidence="2">Leg muscle</tissue>
    </source>
</reference>
<feature type="compositionally biased region" description="Acidic residues" evidence="1">
    <location>
        <begin position="517"/>
        <end position="526"/>
    </location>
</feature>
<keyword evidence="3" id="KW-1185">Reference proteome</keyword>
<evidence type="ECO:0000313" key="2">
    <source>
        <dbReference type="EMBL" id="KAJ8891002.1"/>
    </source>
</evidence>
<feature type="region of interest" description="Disordered" evidence="1">
    <location>
        <begin position="515"/>
        <end position="534"/>
    </location>
</feature>
<evidence type="ECO:0000256" key="1">
    <source>
        <dbReference type="SAM" id="MobiDB-lite"/>
    </source>
</evidence>
<feature type="compositionally biased region" description="Basic and acidic residues" evidence="1">
    <location>
        <begin position="431"/>
        <end position="440"/>
    </location>
</feature>
<accession>A0ABQ9I2X2</accession>
<dbReference type="EMBL" id="JARBHB010000003">
    <property type="protein sequence ID" value="KAJ8891002.1"/>
    <property type="molecule type" value="Genomic_DNA"/>
</dbReference>
<dbReference type="Proteomes" id="UP001159363">
    <property type="component" value="Chromosome 3"/>
</dbReference>
<feature type="region of interest" description="Disordered" evidence="1">
    <location>
        <begin position="425"/>
        <end position="454"/>
    </location>
</feature>
<feature type="region of interest" description="Disordered" evidence="1">
    <location>
        <begin position="117"/>
        <end position="136"/>
    </location>
</feature>